<reference evidence="5" key="1">
    <citation type="journal article" date="2019" name="Int. J. Syst. Evol. Microbiol.">
        <title>The Global Catalogue of Microorganisms (GCM) 10K type strain sequencing project: providing services to taxonomists for standard genome sequencing and annotation.</title>
        <authorList>
            <consortium name="The Broad Institute Genomics Platform"/>
            <consortium name="The Broad Institute Genome Sequencing Center for Infectious Disease"/>
            <person name="Wu L."/>
            <person name="Ma J."/>
        </authorList>
    </citation>
    <scope>NUCLEOTIDE SEQUENCE [LARGE SCALE GENOMIC DNA]</scope>
    <source>
        <strain evidence="5">JCM 3369</strain>
    </source>
</reference>
<evidence type="ECO:0000256" key="2">
    <source>
        <dbReference type="RuleBase" id="RU362080"/>
    </source>
</evidence>
<dbReference type="InterPro" id="IPR036165">
    <property type="entry name" value="YefM-like_sf"/>
</dbReference>
<dbReference type="Pfam" id="PF02604">
    <property type="entry name" value="PhdYeFM_antitox"/>
    <property type="match status" value="1"/>
</dbReference>
<evidence type="ECO:0000313" key="4">
    <source>
        <dbReference type="EMBL" id="MFC6886107.1"/>
    </source>
</evidence>
<dbReference type="SUPFAM" id="SSF143120">
    <property type="entry name" value="YefM-like"/>
    <property type="match status" value="1"/>
</dbReference>
<dbReference type="Proteomes" id="UP001596380">
    <property type="component" value="Unassembled WGS sequence"/>
</dbReference>
<dbReference type="Gene3D" id="3.40.1620.10">
    <property type="entry name" value="YefM-like domain"/>
    <property type="match status" value="1"/>
</dbReference>
<dbReference type="NCBIfam" id="TIGR01552">
    <property type="entry name" value="phd_fam"/>
    <property type="match status" value="1"/>
</dbReference>
<proteinExistence type="inferred from homology"/>
<organism evidence="4 5">
    <name type="scientific">Actinomadura yumaensis</name>
    <dbReference type="NCBI Taxonomy" id="111807"/>
    <lineage>
        <taxon>Bacteria</taxon>
        <taxon>Bacillati</taxon>
        <taxon>Actinomycetota</taxon>
        <taxon>Actinomycetes</taxon>
        <taxon>Streptosporangiales</taxon>
        <taxon>Thermomonosporaceae</taxon>
        <taxon>Actinomadura</taxon>
    </lineage>
</organism>
<sequence>MEIAVTKARKIFAELLNRVIYGGEEVVLTRHGKPVAALVTADDLELLRQVRAARIDLRSASAPAVDDGTRQPPESSPLRIAAHYRPPGPSGPQRPPGFGR</sequence>
<comment type="caution">
    <text evidence="4">The sequence shown here is derived from an EMBL/GenBank/DDBJ whole genome shotgun (WGS) entry which is preliminary data.</text>
</comment>
<comment type="similarity">
    <text evidence="1 2">Belongs to the phD/YefM antitoxin family.</text>
</comment>
<dbReference type="InterPro" id="IPR006442">
    <property type="entry name" value="Antitoxin_Phd/YefM"/>
</dbReference>
<evidence type="ECO:0000256" key="1">
    <source>
        <dbReference type="ARBA" id="ARBA00009981"/>
    </source>
</evidence>
<dbReference type="EMBL" id="JBHSXS010000048">
    <property type="protein sequence ID" value="MFC6886107.1"/>
    <property type="molecule type" value="Genomic_DNA"/>
</dbReference>
<name>A0ABW2CXC8_9ACTN</name>
<gene>
    <name evidence="4" type="ORF">ACFQKB_40555</name>
</gene>
<comment type="function">
    <text evidence="2">Antitoxin component of a type II toxin-antitoxin (TA) system.</text>
</comment>
<protein>
    <recommendedName>
        <fullName evidence="2">Antitoxin</fullName>
    </recommendedName>
</protein>
<accession>A0ABW2CXC8</accession>
<keyword evidence="5" id="KW-1185">Reference proteome</keyword>
<dbReference type="RefSeq" id="WP_160826456.1">
    <property type="nucleotide sequence ID" value="NZ_JBHSXE010000001.1"/>
</dbReference>
<evidence type="ECO:0000256" key="3">
    <source>
        <dbReference type="SAM" id="MobiDB-lite"/>
    </source>
</evidence>
<evidence type="ECO:0000313" key="5">
    <source>
        <dbReference type="Proteomes" id="UP001596380"/>
    </source>
</evidence>
<feature type="compositionally biased region" description="Pro residues" evidence="3">
    <location>
        <begin position="86"/>
        <end position="100"/>
    </location>
</feature>
<feature type="region of interest" description="Disordered" evidence="3">
    <location>
        <begin position="58"/>
        <end position="100"/>
    </location>
</feature>